<evidence type="ECO:0000256" key="10">
    <source>
        <dbReference type="ARBA" id="ARBA00022989"/>
    </source>
</evidence>
<evidence type="ECO:0000256" key="1">
    <source>
        <dbReference type="ARBA" id="ARBA00000085"/>
    </source>
</evidence>
<dbReference type="FunFam" id="1.10.287.130:FF:000035">
    <property type="entry name" value="Two-component sensor histidine kinase"/>
    <property type="match status" value="1"/>
</dbReference>
<dbReference type="RefSeq" id="WP_110016695.1">
    <property type="nucleotide sequence ID" value="NZ_QGTJ01000001.1"/>
</dbReference>
<dbReference type="SUPFAM" id="SSF55874">
    <property type="entry name" value="ATPase domain of HSP90 chaperone/DNA topoisomerase II/histidine kinase"/>
    <property type="match status" value="1"/>
</dbReference>
<keyword evidence="5" id="KW-0808">Transferase</keyword>
<dbReference type="Gene3D" id="3.30.565.10">
    <property type="entry name" value="Histidine kinase-like ATPase, C-terminal domain"/>
    <property type="match status" value="1"/>
</dbReference>
<keyword evidence="10" id="KW-1133">Transmembrane helix</keyword>
<evidence type="ECO:0000313" key="16">
    <source>
        <dbReference type="Proteomes" id="UP000246569"/>
    </source>
</evidence>
<dbReference type="InterPro" id="IPR004358">
    <property type="entry name" value="Sig_transdc_His_kin-like_C"/>
</dbReference>
<dbReference type="GO" id="GO:0000155">
    <property type="term" value="F:phosphorelay sensor kinase activity"/>
    <property type="evidence" value="ECO:0007669"/>
    <property type="project" value="InterPro"/>
</dbReference>
<dbReference type="PANTHER" id="PTHR45436:SF14">
    <property type="entry name" value="SENSOR PROTEIN QSEC"/>
    <property type="match status" value="1"/>
</dbReference>
<evidence type="ECO:0000256" key="12">
    <source>
        <dbReference type="ARBA" id="ARBA00023136"/>
    </source>
</evidence>
<dbReference type="PROSITE" id="PS50885">
    <property type="entry name" value="HAMP"/>
    <property type="match status" value="1"/>
</dbReference>
<comment type="caution">
    <text evidence="15">The sequence shown here is derived from an EMBL/GenBank/DDBJ whole genome shotgun (WGS) entry which is preliminary data.</text>
</comment>
<keyword evidence="11" id="KW-0902">Two-component regulatory system</keyword>
<keyword evidence="4" id="KW-0597">Phosphoprotein</keyword>
<dbReference type="InterPro" id="IPR003661">
    <property type="entry name" value="HisK_dim/P_dom"/>
</dbReference>
<dbReference type="EMBL" id="QGTJ01000001">
    <property type="protein sequence ID" value="PWV65698.1"/>
    <property type="molecule type" value="Genomic_DNA"/>
</dbReference>
<evidence type="ECO:0000256" key="7">
    <source>
        <dbReference type="ARBA" id="ARBA00022741"/>
    </source>
</evidence>
<keyword evidence="8 15" id="KW-0418">Kinase</keyword>
<dbReference type="InterPro" id="IPR003594">
    <property type="entry name" value="HATPase_dom"/>
</dbReference>
<dbReference type="PRINTS" id="PR00344">
    <property type="entry name" value="BCTRLSENSOR"/>
</dbReference>
<evidence type="ECO:0000256" key="6">
    <source>
        <dbReference type="ARBA" id="ARBA00022692"/>
    </source>
</evidence>
<evidence type="ECO:0000313" key="15">
    <source>
        <dbReference type="EMBL" id="PWV65698.1"/>
    </source>
</evidence>
<dbReference type="InterPro" id="IPR050428">
    <property type="entry name" value="TCS_sensor_his_kinase"/>
</dbReference>
<dbReference type="GO" id="GO:0005886">
    <property type="term" value="C:plasma membrane"/>
    <property type="evidence" value="ECO:0007669"/>
    <property type="project" value="TreeGrafter"/>
</dbReference>
<comment type="catalytic activity">
    <reaction evidence="1">
        <text>ATP + protein L-histidine = ADP + protein N-phospho-L-histidine.</text>
        <dbReference type="EC" id="2.7.13.3"/>
    </reaction>
</comment>
<dbReference type="SMART" id="SM00388">
    <property type="entry name" value="HisKA"/>
    <property type="match status" value="1"/>
</dbReference>
<evidence type="ECO:0000256" key="4">
    <source>
        <dbReference type="ARBA" id="ARBA00022553"/>
    </source>
</evidence>
<keyword evidence="7" id="KW-0547">Nucleotide-binding</keyword>
<keyword evidence="9" id="KW-0067">ATP-binding</keyword>
<keyword evidence="12" id="KW-0472">Membrane</keyword>
<gene>
    <name evidence="15" type="ORF">C7443_101183</name>
</gene>
<dbReference type="EC" id="2.7.13.3" evidence="3"/>
<dbReference type="SUPFAM" id="SSF47384">
    <property type="entry name" value="Homodimeric domain of signal transducing histidine kinase"/>
    <property type="match status" value="1"/>
</dbReference>
<dbReference type="Proteomes" id="UP000246569">
    <property type="component" value="Unassembled WGS sequence"/>
</dbReference>
<dbReference type="Pfam" id="PF02518">
    <property type="entry name" value="HATPase_c"/>
    <property type="match status" value="1"/>
</dbReference>
<evidence type="ECO:0000259" key="14">
    <source>
        <dbReference type="PROSITE" id="PS50885"/>
    </source>
</evidence>
<dbReference type="Pfam" id="PF00512">
    <property type="entry name" value="HisKA"/>
    <property type="match status" value="1"/>
</dbReference>
<proteinExistence type="predicted"/>
<accession>A0A317N1A0</accession>
<evidence type="ECO:0000256" key="9">
    <source>
        <dbReference type="ARBA" id="ARBA00022840"/>
    </source>
</evidence>
<dbReference type="InterPro" id="IPR005467">
    <property type="entry name" value="His_kinase_dom"/>
</dbReference>
<dbReference type="Gene3D" id="1.10.287.130">
    <property type="match status" value="1"/>
</dbReference>
<feature type="domain" description="Histidine kinase" evidence="13">
    <location>
        <begin position="235"/>
        <end position="447"/>
    </location>
</feature>
<reference evidence="15 16" key="1">
    <citation type="submission" date="2018-05" db="EMBL/GenBank/DDBJ databases">
        <title>Genomic Encyclopedia of Type Strains, Phase IV (KMG-IV): sequencing the most valuable type-strain genomes for metagenomic binning, comparative biology and taxonomic classification.</title>
        <authorList>
            <person name="Goeker M."/>
        </authorList>
    </citation>
    <scope>NUCLEOTIDE SEQUENCE [LARGE SCALE GENOMIC DNA]</scope>
    <source>
        <strain evidence="15 16">DSM 23606</strain>
    </source>
</reference>
<dbReference type="SMART" id="SM00387">
    <property type="entry name" value="HATPase_c"/>
    <property type="match status" value="1"/>
</dbReference>
<dbReference type="PROSITE" id="PS50109">
    <property type="entry name" value="HIS_KIN"/>
    <property type="match status" value="1"/>
</dbReference>
<keyword evidence="16" id="KW-1185">Reference proteome</keyword>
<dbReference type="AlphaFoldDB" id="A0A317N1A0"/>
<keyword evidence="6" id="KW-0812">Transmembrane</keyword>
<dbReference type="CDD" id="cd00075">
    <property type="entry name" value="HATPase"/>
    <property type="match status" value="1"/>
</dbReference>
<dbReference type="InterPro" id="IPR036890">
    <property type="entry name" value="HATPase_C_sf"/>
</dbReference>
<dbReference type="CDD" id="cd00082">
    <property type="entry name" value="HisKA"/>
    <property type="match status" value="1"/>
</dbReference>
<name>A0A317N1A0_9GAMM</name>
<protein>
    <recommendedName>
        <fullName evidence="3">histidine kinase</fullName>
        <ecNumber evidence="3">2.7.13.3</ecNumber>
    </recommendedName>
</protein>
<evidence type="ECO:0000256" key="8">
    <source>
        <dbReference type="ARBA" id="ARBA00022777"/>
    </source>
</evidence>
<evidence type="ECO:0000256" key="2">
    <source>
        <dbReference type="ARBA" id="ARBA00004141"/>
    </source>
</evidence>
<dbReference type="PANTHER" id="PTHR45436">
    <property type="entry name" value="SENSOR HISTIDINE KINASE YKOH"/>
    <property type="match status" value="1"/>
</dbReference>
<feature type="domain" description="HAMP" evidence="14">
    <location>
        <begin position="175"/>
        <end position="227"/>
    </location>
</feature>
<evidence type="ECO:0000256" key="5">
    <source>
        <dbReference type="ARBA" id="ARBA00022679"/>
    </source>
</evidence>
<comment type="subcellular location">
    <subcellularLocation>
        <location evidence="2">Membrane</location>
        <topology evidence="2">Multi-pass membrane protein</topology>
    </subcellularLocation>
</comment>
<evidence type="ECO:0000256" key="11">
    <source>
        <dbReference type="ARBA" id="ARBA00023012"/>
    </source>
</evidence>
<dbReference type="OrthoDB" id="9804645at2"/>
<evidence type="ECO:0000259" key="13">
    <source>
        <dbReference type="PROSITE" id="PS50109"/>
    </source>
</evidence>
<sequence>MRSIRRRLLVLLLGLFIFGWLAALAGTWHTTALQLSRTFDADLIDFARVLLGVLDTRDEDSAQNARELISAINQRAPREIEPPAYRVWLHGHELVAAPDTPELPLPDGDGFALVQADGEVWHTFSVNDEDSGLLLQVIEPDSVRRQLVFELASSALAPLALALPLLGLLIWLGIGRGLQPLHALARQVAQRSPERLEALPTRNVPEEVGGLVTELNQLLARLQGALLAERRLTADAAHEIRTPLAGLKTHVQVARRSPDPEVHGRALAQVERSVDRITGLMEQILLLARLDASTAEAGFERIELHRLATEIVAELAPRALEQQLDIALEGHAAWVQGNRHGLQLLIGNLVRNAIRYTPAGGSIEVRVEQHGDSVRLCVADNGPGIPPDEREHVFERFYRGRDVQAPGNGLGLAIVARIAELHGARLSIDDGLGGVGTRVCVELAVAPAR</sequence>
<organism evidence="15 16">
    <name type="scientific">Plasticicumulans acidivorans</name>
    <dbReference type="NCBI Taxonomy" id="886464"/>
    <lineage>
        <taxon>Bacteria</taxon>
        <taxon>Pseudomonadati</taxon>
        <taxon>Pseudomonadota</taxon>
        <taxon>Gammaproteobacteria</taxon>
        <taxon>Candidatus Competibacteraceae</taxon>
        <taxon>Plasticicumulans</taxon>
    </lineage>
</organism>
<dbReference type="InterPro" id="IPR003660">
    <property type="entry name" value="HAMP_dom"/>
</dbReference>
<dbReference type="InterPro" id="IPR036097">
    <property type="entry name" value="HisK_dim/P_sf"/>
</dbReference>
<dbReference type="GO" id="GO:0005524">
    <property type="term" value="F:ATP binding"/>
    <property type="evidence" value="ECO:0007669"/>
    <property type="project" value="UniProtKB-KW"/>
</dbReference>
<evidence type="ECO:0000256" key="3">
    <source>
        <dbReference type="ARBA" id="ARBA00012438"/>
    </source>
</evidence>